<evidence type="ECO:0000259" key="1">
    <source>
        <dbReference type="Pfam" id="PF13358"/>
    </source>
</evidence>
<dbReference type="PANTHER" id="PTHR46564">
    <property type="entry name" value="TRANSPOSASE"/>
    <property type="match status" value="1"/>
</dbReference>
<dbReference type="Pfam" id="PF13358">
    <property type="entry name" value="DDE_3"/>
    <property type="match status" value="1"/>
</dbReference>
<dbReference type="InterPro" id="IPR047655">
    <property type="entry name" value="Transpos_IS630-like"/>
</dbReference>
<dbReference type="EMBL" id="PUJU01000015">
    <property type="protein sequence ID" value="NHB87844.1"/>
    <property type="molecule type" value="Genomic_DNA"/>
</dbReference>
<dbReference type="RefSeq" id="WP_133813735.1">
    <property type="nucleotide sequence ID" value="NZ_CAWPIF010000015.1"/>
</dbReference>
<feature type="domain" description="Tc1-like transposase DDE" evidence="1">
    <location>
        <begin position="170"/>
        <end position="314"/>
    </location>
</feature>
<name>A0ABX0GFE3_9GAMM</name>
<comment type="caution">
    <text evidence="4">The sequence shown here is derived from an EMBL/GenBank/DDBJ whole genome shotgun (WGS) entry which is preliminary data.</text>
</comment>
<dbReference type="NCBIfam" id="NF033545">
    <property type="entry name" value="transpos_IS630"/>
    <property type="match status" value="1"/>
</dbReference>
<evidence type="ECO:0000313" key="4">
    <source>
        <dbReference type="EMBL" id="NHB87844.1"/>
    </source>
</evidence>
<proteinExistence type="predicted"/>
<evidence type="ECO:0000259" key="3">
    <source>
        <dbReference type="Pfam" id="PF13592"/>
    </source>
</evidence>
<dbReference type="SUPFAM" id="SSF46689">
    <property type="entry name" value="Homeodomain-like"/>
    <property type="match status" value="1"/>
</dbReference>
<dbReference type="InterPro" id="IPR036397">
    <property type="entry name" value="RNaseH_sf"/>
</dbReference>
<gene>
    <name evidence="4" type="ORF">C5471_09065</name>
</gene>
<dbReference type="InterPro" id="IPR038717">
    <property type="entry name" value="Tc1-like_DDE_dom"/>
</dbReference>
<dbReference type="PANTHER" id="PTHR46564:SF1">
    <property type="entry name" value="TRANSPOSASE"/>
    <property type="match status" value="1"/>
</dbReference>
<evidence type="ECO:0000259" key="2">
    <source>
        <dbReference type="Pfam" id="PF13518"/>
    </source>
</evidence>
<accession>A0ABX0GFE3</accession>
<sequence>MKTDARKLTTEQQALLRQQAIRLRWEKNMTFREIGQILNIHPDTAGRWFKRYQTEGQAVLTIKKRGPKNKVGRLNAIQQQKVIEAIRDHMPDHYNLGFSLWTRRAVAALIYQFWRMDIPVRTLGDYLKRWGFTPQKPLKKAWEQNPARVQTWLNGEYPQIQERAKKEQAQIYWGDETGIRNTEQHGRCYSPRGKTPTQPIPVRRHTLNMISAISNQGTVRFMLYESNMTADTLLKFMRALMTSRPGKSFLILDNLRVHHAKKVKDWLEQPSVKRRLEVFYLPAYSPELNPDEYLNCDVKGMIHSRPAMRSVEEIKKRTRSCMRKLQRQPKRVISYFNSRFIKYAA</sequence>
<dbReference type="Pfam" id="PF13518">
    <property type="entry name" value="HTH_28"/>
    <property type="match status" value="1"/>
</dbReference>
<protein>
    <submittedName>
        <fullName evidence="4">IS630 family transposase</fullName>
    </submittedName>
</protein>
<feature type="domain" description="Winged helix-turn helix" evidence="3">
    <location>
        <begin position="98"/>
        <end position="155"/>
    </location>
</feature>
<dbReference type="InterPro" id="IPR055247">
    <property type="entry name" value="InsJ-like_HTH"/>
</dbReference>
<dbReference type="Gene3D" id="3.30.420.10">
    <property type="entry name" value="Ribonuclease H-like superfamily/Ribonuclease H"/>
    <property type="match status" value="1"/>
</dbReference>
<keyword evidence="5" id="KW-1185">Reference proteome</keyword>
<evidence type="ECO:0000313" key="5">
    <source>
        <dbReference type="Proteomes" id="UP000697802"/>
    </source>
</evidence>
<feature type="domain" description="Insertion element IS150 protein InsJ-like helix-turn-helix" evidence="2">
    <location>
        <begin position="17"/>
        <end position="68"/>
    </location>
</feature>
<dbReference type="Pfam" id="PF13592">
    <property type="entry name" value="HTH_33"/>
    <property type="match status" value="1"/>
</dbReference>
<reference evidence="4 5" key="1">
    <citation type="submission" date="2018-02" db="EMBL/GenBank/DDBJ databases">
        <authorList>
            <person name="Machado R.A."/>
        </authorList>
    </citation>
    <scope>NUCLEOTIDE SEQUENCE [LARGE SCALE GENOMIC DNA]</scope>
    <source>
        <strain evidence="4 5">T327</strain>
    </source>
</reference>
<dbReference type="InterPro" id="IPR009057">
    <property type="entry name" value="Homeodomain-like_sf"/>
</dbReference>
<organism evidence="4 5">
    <name type="scientific">Photorhabdus tasmaniensis</name>
    <dbReference type="NCBI Taxonomy" id="1004159"/>
    <lineage>
        <taxon>Bacteria</taxon>
        <taxon>Pseudomonadati</taxon>
        <taxon>Pseudomonadota</taxon>
        <taxon>Gammaproteobacteria</taxon>
        <taxon>Enterobacterales</taxon>
        <taxon>Morganellaceae</taxon>
        <taxon>Photorhabdus</taxon>
    </lineage>
</organism>
<dbReference type="Proteomes" id="UP000697802">
    <property type="component" value="Unassembled WGS sequence"/>
</dbReference>
<dbReference type="InterPro" id="IPR025959">
    <property type="entry name" value="Winged_HTH_dom"/>
</dbReference>